<evidence type="ECO:0008006" key="4">
    <source>
        <dbReference type="Google" id="ProtNLM"/>
    </source>
</evidence>
<keyword evidence="3" id="KW-1185">Reference proteome</keyword>
<dbReference type="InterPro" id="IPR012667">
    <property type="entry name" value="CbtB_put"/>
</dbReference>
<organism evidence="2 3">
    <name type="scientific">Catenuloplanes indicus</name>
    <dbReference type="NCBI Taxonomy" id="137267"/>
    <lineage>
        <taxon>Bacteria</taxon>
        <taxon>Bacillati</taxon>
        <taxon>Actinomycetota</taxon>
        <taxon>Actinomycetes</taxon>
        <taxon>Micromonosporales</taxon>
        <taxon>Micromonosporaceae</taxon>
        <taxon>Catenuloplanes</taxon>
    </lineage>
</organism>
<reference evidence="2 3" key="1">
    <citation type="submission" date="2023-07" db="EMBL/GenBank/DDBJ databases">
        <title>Sequencing the genomes of 1000 actinobacteria strains.</title>
        <authorList>
            <person name="Klenk H.-P."/>
        </authorList>
    </citation>
    <scope>NUCLEOTIDE SEQUENCE [LARGE SCALE GENOMIC DNA]</scope>
    <source>
        <strain evidence="2 3">DSM 44709</strain>
    </source>
</reference>
<dbReference type="Proteomes" id="UP001240236">
    <property type="component" value="Unassembled WGS sequence"/>
</dbReference>
<accession>A0AAE3W4F1</accession>
<evidence type="ECO:0000313" key="3">
    <source>
        <dbReference type="Proteomes" id="UP001240236"/>
    </source>
</evidence>
<evidence type="ECO:0000313" key="2">
    <source>
        <dbReference type="EMBL" id="MDQ0369638.1"/>
    </source>
</evidence>
<keyword evidence="1" id="KW-0472">Membrane</keyword>
<protein>
    <recommendedName>
        <fullName evidence="4">CbtB-domain containing protein</fullName>
    </recommendedName>
</protein>
<dbReference type="Pfam" id="PF09489">
    <property type="entry name" value="CbtB"/>
    <property type="match status" value="1"/>
</dbReference>
<keyword evidence="1" id="KW-0812">Transmembrane</keyword>
<dbReference type="EMBL" id="JAUSUZ010000001">
    <property type="protein sequence ID" value="MDQ0369638.1"/>
    <property type="molecule type" value="Genomic_DNA"/>
</dbReference>
<dbReference type="AlphaFoldDB" id="A0AAE3W4F1"/>
<sequence>MPSHVSAPAVDPAVAPIRVPLLAWLLAVVALVVFYLLLQENGLVTTGAVAEYLHEFTHDGRHALGVPCH</sequence>
<feature type="transmembrane region" description="Helical" evidence="1">
    <location>
        <begin position="21"/>
        <end position="38"/>
    </location>
</feature>
<comment type="caution">
    <text evidence="2">The sequence shown here is derived from an EMBL/GenBank/DDBJ whole genome shotgun (WGS) entry which is preliminary data.</text>
</comment>
<dbReference type="RefSeq" id="WP_307245005.1">
    <property type="nucleotide sequence ID" value="NZ_JAUSUZ010000001.1"/>
</dbReference>
<name>A0AAE3W4F1_9ACTN</name>
<evidence type="ECO:0000256" key="1">
    <source>
        <dbReference type="SAM" id="Phobius"/>
    </source>
</evidence>
<gene>
    <name evidence="2" type="ORF">J2S42_006307</name>
</gene>
<keyword evidence="1" id="KW-1133">Transmembrane helix</keyword>
<proteinExistence type="predicted"/>